<dbReference type="PATRIC" id="fig|1231190.3.peg.4218"/>
<evidence type="ECO:0000256" key="2">
    <source>
        <dbReference type="SAM" id="Phobius"/>
    </source>
</evidence>
<reference evidence="3 4" key="1">
    <citation type="journal article" date="2012" name="J. Bacteriol.">
        <title>Genome Sequence of Nitratireductor indicus Type Strain C115.</title>
        <authorList>
            <person name="Lai Q."/>
            <person name="Li G."/>
            <person name="Yu Z."/>
            <person name="Shao Z."/>
        </authorList>
    </citation>
    <scope>NUCLEOTIDE SEQUENCE [LARGE SCALE GENOMIC DNA]</scope>
    <source>
        <strain evidence="3 4">C115</strain>
    </source>
</reference>
<dbReference type="RefSeq" id="WP_009452299.1">
    <property type="nucleotide sequence ID" value="NZ_AMSI01000017.1"/>
</dbReference>
<proteinExistence type="predicted"/>
<name>K2PHB6_9HYPH</name>
<evidence type="ECO:0000313" key="3">
    <source>
        <dbReference type="EMBL" id="EKF40522.1"/>
    </source>
</evidence>
<comment type="caution">
    <text evidence="3">The sequence shown here is derived from an EMBL/GenBank/DDBJ whole genome shotgun (WGS) entry which is preliminary data.</text>
</comment>
<feature type="transmembrane region" description="Helical" evidence="2">
    <location>
        <begin position="31"/>
        <end position="52"/>
    </location>
</feature>
<feature type="compositionally biased region" description="Polar residues" evidence="1">
    <location>
        <begin position="1"/>
        <end position="14"/>
    </location>
</feature>
<dbReference type="OrthoDB" id="5936191at2"/>
<evidence type="ECO:0000256" key="1">
    <source>
        <dbReference type="SAM" id="MobiDB-lite"/>
    </source>
</evidence>
<dbReference type="Proteomes" id="UP000007374">
    <property type="component" value="Unassembled WGS sequence"/>
</dbReference>
<keyword evidence="4" id="KW-1185">Reference proteome</keyword>
<protein>
    <recommendedName>
        <fullName evidence="5">Periplasmic protein-like protein</fullName>
    </recommendedName>
</protein>
<accession>K2PHB6</accession>
<keyword evidence="2" id="KW-0472">Membrane</keyword>
<dbReference type="InterPro" id="IPR029045">
    <property type="entry name" value="ClpP/crotonase-like_dom_sf"/>
</dbReference>
<evidence type="ECO:0008006" key="5">
    <source>
        <dbReference type="Google" id="ProtNLM"/>
    </source>
</evidence>
<dbReference type="eggNOG" id="COG3904">
    <property type="taxonomic scope" value="Bacteria"/>
</dbReference>
<dbReference type="Gene3D" id="3.90.226.10">
    <property type="entry name" value="2-enoyl-CoA Hydratase, Chain A, domain 1"/>
    <property type="match status" value="1"/>
</dbReference>
<organism evidence="3 4">
    <name type="scientific">Nitratireductor indicus C115</name>
    <dbReference type="NCBI Taxonomy" id="1231190"/>
    <lineage>
        <taxon>Bacteria</taxon>
        <taxon>Pseudomonadati</taxon>
        <taxon>Pseudomonadota</taxon>
        <taxon>Alphaproteobacteria</taxon>
        <taxon>Hyphomicrobiales</taxon>
        <taxon>Phyllobacteriaceae</taxon>
        <taxon>Nitratireductor</taxon>
    </lineage>
</organism>
<evidence type="ECO:0000313" key="4">
    <source>
        <dbReference type="Proteomes" id="UP000007374"/>
    </source>
</evidence>
<sequence length="266" mass="28534">MQTIEDTQAGQTDSPARRDNRQRFRWRGDATLIEAALVGALIGATVVLGMSLRDLVDRRGGLWPSEPTRPVAEIPVEKPAELCRPSTASRPLRLVPGSGHAMKLSLEQGGKLIVSGTIEQGAAGRFRDELETRGRTIGTIVLDSPGGSLGDAMAMARLIRDRGLATRVKAGGTCASSCPLVLAGGVKRTVEVGASVSIHQFYATHAQETPAQAMADAQLVTARISRHLSTMGVDPALWLHALDTPPQRLYRLTGEELQAYRLTTRL</sequence>
<dbReference type="EMBL" id="AMSI01000017">
    <property type="protein sequence ID" value="EKF40522.1"/>
    <property type="molecule type" value="Genomic_DNA"/>
</dbReference>
<dbReference type="AlphaFoldDB" id="K2PHB6"/>
<gene>
    <name evidence="3" type="ORF">NA8A_20397</name>
</gene>
<keyword evidence="2" id="KW-1133">Transmembrane helix</keyword>
<dbReference type="STRING" id="721133.SAMN05216176_104313"/>
<keyword evidence="2" id="KW-0812">Transmembrane</keyword>
<feature type="region of interest" description="Disordered" evidence="1">
    <location>
        <begin position="1"/>
        <end position="21"/>
    </location>
</feature>
<dbReference type="SUPFAM" id="SSF52096">
    <property type="entry name" value="ClpP/crotonase"/>
    <property type="match status" value="1"/>
</dbReference>